<feature type="transmembrane region" description="Helical" evidence="12">
    <location>
        <begin position="385"/>
        <end position="412"/>
    </location>
</feature>
<dbReference type="GO" id="GO:0140359">
    <property type="term" value="F:ABC-type transporter activity"/>
    <property type="evidence" value="ECO:0007669"/>
    <property type="project" value="InterPro"/>
</dbReference>
<evidence type="ECO:0000259" key="14">
    <source>
        <dbReference type="Pfam" id="PF01435"/>
    </source>
</evidence>
<feature type="transmembrane region" description="Helical" evidence="12">
    <location>
        <begin position="528"/>
        <end position="552"/>
    </location>
</feature>
<evidence type="ECO:0000256" key="4">
    <source>
        <dbReference type="ARBA" id="ARBA00022670"/>
    </source>
</evidence>
<dbReference type="GO" id="GO:0016020">
    <property type="term" value="C:membrane"/>
    <property type="evidence" value="ECO:0007669"/>
    <property type="project" value="UniProtKB-SubCell"/>
</dbReference>
<evidence type="ECO:0000256" key="6">
    <source>
        <dbReference type="ARBA" id="ARBA00022723"/>
    </source>
</evidence>
<comment type="subcellular location">
    <subcellularLocation>
        <location evidence="2">Membrane</location>
        <topology evidence="2">Multi-pass membrane protein</topology>
    </subcellularLocation>
</comment>
<dbReference type="Pfam" id="PF01435">
    <property type="entry name" value="Peptidase_M48"/>
    <property type="match status" value="1"/>
</dbReference>
<evidence type="ECO:0000256" key="1">
    <source>
        <dbReference type="ARBA" id="ARBA00001947"/>
    </source>
</evidence>
<protein>
    <recommendedName>
        <fullName evidence="17">Ste24 endopeptidase</fullName>
    </recommendedName>
</protein>
<evidence type="ECO:0000256" key="9">
    <source>
        <dbReference type="ARBA" id="ARBA00022989"/>
    </source>
</evidence>
<evidence type="ECO:0000256" key="7">
    <source>
        <dbReference type="ARBA" id="ARBA00022801"/>
    </source>
</evidence>
<feature type="transmembrane region" description="Helical" evidence="12">
    <location>
        <begin position="424"/>
        <end position="445"/>
    </location>
</feature>
<dbReference type="InterPro" id="IPR050352">
    <property type="entry name" value="ABCG_transporters"/>
</dbReference>
<dbReference type="PANTHER" id="PTHR48041:SF139">
    <property type="entry name" value="PROTEIN SCARLET"/>
    <property type="match status" value="1"/>
</dbReference>
<keyword evidence="5 12" id="KW-0812">Transmembrane</keyword>
<dbReference type="Gene3D" id="3.40.50.300">
    <property type="entry name" value="P-loop containing nucleotide triphosphate hydrolases"/>
    <property type="match status" value="1"/>
</dbReference>
<evidence type="ECO:0000256" key="5">
    <source>
        <dbReference type="ARBA" id="ARBA00022692"/>
    </source>
</evidence>
<dbReference type="OrthoDB" id="360839at2759"/>
<feature type="transmembrane region" description="Helical" evidence="12">
    <location>
        <begin position="345"/>
        <end position="364"/>
    </location>
</feature>
<keyword evidence="10" id="KW-0482">Metalloprotease</keyword>
<evidence type="ECO:0000256" key="3">
    <source>
        <dbReference type="ARBA" id="ARBA00022448"/>
    </source>
</evidence>
<evidence type="ECO:0000313" key="16">
    <source>
        <dbReference type="Proteomes" id="UP000240830"/>
    </source>
</evidence>
<evidence type="ECO:0000259" key="13">
    <source>
        <dbReference type="Pfam" id="PF01061"/>
    </source>
</evidence>
<dbReference type="PANTHER" id="PTHR48041">
    <property type="entry name" value="ABC TRANSPORTER G FAMILY MEMBER 28"/>
    <property type="match status" value="1"/>
</dbReference>
<feature type="transmembrane region" description="Helical" evidence="12">
    <location>
        <begin position="663"/>
        <end position="683"/>
    </location>
</feature>
<evidence type="ECO:0000256" key="8">
    <source>
        <dbReference type="ARBA" id="ARBA00022833"/>
    </source>
</evidence>
<dbReference type="InterPro" id="IPR027417">
    <property type="entry name" value="P-loop_NTPase"/>
</dbReference>
<keyword evidence="3" id="KW-0813">Transport</keyword>
<name>A0A2H9TQP4_9FUNG</name>
<dbReference type="STRING" id="1246581.A0A2H9TQP4"/>
<comment type="caution">
    <text evidence="15">The sequence shown here is derived from an EMBL/GenBank/DDBJ whole genome shotgun (WGS) entry which is preliminary data.</text>
</comment>
<evidence type="ECO:0000256" key="11">
    <source>
        <dbReference type="ARBA" id="ARBA00023136"/>
    </source>
</evidence>
<keyword evidence="7" id="KW-0378">Hydrolase</keyword>
<dbReference type="InterPro" id="IPR013525">
    <property type="entry name" value="ABC2_TM"/>
</dbReference>
<reference evidence="15 16" key="1">
    <citation type="submission" date="2016-10" db="EMBL/GenBank/DDBJ databases">
        <title>The genome of Paramicrosporidium saccamoebae is the missing link in understanding Cryptomycota and Microsporidia evolution.</title>
        <authorList>
            <person name="Quandt C.A."/>
            <person name="Beaudet D."/>
            <person name="Corsaro D."/>
            <person name="Michel R."/>
            <person name="Corradi N."/>
            <person name="James T."/>
        </authorList>
    </citation>
    <scope>NUCLEOTIDE SEQUENCE [LARGE SCALE GENOMIC DNA]</scope>
    <source>
        <strain evidence="15 16">KSL3</strain>
    </source>
</reference>
<evidence type="ECO:0000313" key="15">
    <source>
        <dbReference type="EMBL" id="PJF20073.1"/>
    </source>
</evidence>
<gene>
    <name evidence="15" type="ORF">PSACC_00112</name>
</gene>
<keyword evidence="11 12" id="KW-0472">Membrane</keyword>
<keyword evidence="8" id="KW-0862">Zinc</keyword>
<keyword evidence="16" id="KW-1185">Reference proteome</keyword>
<evidence type="ECO:0008006" key="17">
    <source>
        <dbReference type="Google" id="ProtNLM"/>
    </source>
</evidence>
<dbReference type="AlphaFoldDB" id="A0A2H9TQP4"/>
<feature type="transmembrane region" description="Helical" evidence="12">
    <location>
        <begin position="457"/>
        <end position="475"/>
    </location>
</feature>
<dbReference type="Proteomes" id="UP000240830">
    <property type="component" value="Unassembled WGS sequence"/>
</dbReference>
<accession>A0A2H9TQP4</accession>
<dbReference type="GO" id="GO:0004222">
    <property type="term" value="F:metalloendopeptidase activity"/>
    <property type="evidence" value="ECO:0007669"/>
    <property type="project" value="InterPro"/>
</dbReference>
<dbReference type="GO" id="GO:0046872">
    <property type="term" value="F:metal ion binding"/>
    <property type="evidence" value="ECO:0007669"/>
    <property type="project" value="UniProtKB-KW"/>
</dbReference>
<comment type="cofactor">
    <cofactor evidence="1">
        <name>Zn(2+)</name>
        <dbReference type="ChEBI" id="CHEBI:29105"/>
    </cofactor>
</comment>
<dbReference type="GO" id="GO:0006508">
    <property type="term" value="P:proteolysis"/>
    <property type="evidence" value="ECO:0007669"/>
    <property type="project" value="UniProtKB-KW"/>
</dbReference>
<keyword evidence="6" id="KW-0479">Metal-binding</keyword>
<dbReference type="Gene3D" id="3.30.2010.10">
    <property type="entry name" value="Metalloproteases ('zincins'), catalytic domain"/>
    <property type="match status" value="1"/>
</dbReference>
<proteinExistence type="predicted"/>
<dbReference type="EMBL" id="MTSL01000010">
    <property type="protein sequence ID" value="PJF20073.1"/>
    <property type="molecule type" value="Genomic_DNA"/>
</dbReference>
<sequence>MSFEWQSVRVRYKSDEGEREEISGPQSGICVVGGVHAILSNNSSLTGALLQTMAYSQPESGELLLNGHPRPRDWRYRFAFVPNVDTLSGKLTVEEHLKLAVSQRYWHSTTRARRNEIVNELIAYFELEEVRDRRLLRLGTPDSLSLLVRRTLMLVFIFDLLNGLDADSTTLLSKIERLARDRNIPIVIALTDMKAEYFEYIASVSVIFEKTAILACSKDTFLKAIDSRSPGPSMERKLEAFSKLLLGPYTSRSAMEKKYEEFSAFSNLSEPSESLMRPLDPVLERWPAPWYVTFWNLLLFQLSEDFKSRKYVLGLVLVNFAVYMIMSFVFFQIPLTRDGLVDRVGLLYFLSINVLFSNSLSRMVRFEHALRHFALDRRVRLIQSAAFVWSQFVASLPLRSLSFLVFGTALYYITGLRTDGFQHLVVFISDLLLLIFASVALGMLVQVSVHRLEYGQIVMPFLVVVSFIFGNLSTAPNPTWILRWIQFISPVFYSFQCLIQNELAGSSATDDTDIAVYLGINDFDQIPIAACLPALAGFAILYLALTTIIYHYSLRGRSAGGRTRMATVHATEHHYWLQTGAVSPHNVMPRVYHQGYLIVMLLVIIWSNSVPLLWTLICSHLTNYQLDIRCAAYQAFWSTFATAIKVGGIYIDGSPFLGKQSGLALSIISDMAMNWTFAVIFDLLQRRVRKPSMRVVLWTVLFLVISQIRLEVLVRSRISKTDPYIGDLQFAEQVGYCAENVRVLKNGQKESAEFIRSASSMAVILKGQIIDRPKDQVEAVIAHELGHWRYGHNFIDLGIDAAFKIASVRIAQTMLGHLDIFAAMDLTDASSSIAYTMGMFLTSVARSVVEPLRLYMRRQFEFSADSFAAELGYSDSLSE</sequence>
<keyword evidence="9 12" id="KW-1133">Transmembrane helix</keyword>
<evidence type="ECO:0000256" key="10">
    <source>
        <dbReference type="ARBA" id="ARBA00023049"/>
    </source>
</evidence>
<feature type="domain" description="Peptidase M48" evidence="14">
    <location>
        <begin position="762"/>
        <end position="874"/>
    </location>
</feature>
<feature type="domain" description="ABC-2 type transporter transmembrane" evidence="13">
    <location>
        <begin position="297"/>
        <end position="503"/>
    </location>
</feature>
<evidence type="ECO:0000256" key="2">
    <source>
        <dbReference type="ARBA" id="ARBA00004141"/>
    </source>
</evidence>
<feature type="transmembrane region" description="Helical" evidence="12">
    <location>
        <begin position="596"/>
        <end position="618"/>
    </location>
</feature>
<keyword evidence="4" id="KW-0645">Protease</keyword>
<dbReference type="InterPro" id="IPR001915">
    <property type="entry name" value="Peptidase_M48"/>
</dbReference>
<organism evidence="15 16">
    <name type="scientific">Paramicrosporidium saccamoebae</name>
    <dbReference type="NCBI Taxonomy" id="1246581"/>
    <lineage>
        <taxon>Eukaryota</taxon>
        <taxon>Fungi</taxon>
        <taxon>Fungi incertae sedis</taxon>
        <taxon>Cryptomycota</taxon>
        <taxon>Cryptomycota incertae sedis</taxon>
        <taxon>Paramicrosporidium</taxon>
    </lineage>
</organism>
<evidence type="ECO:0000256" key="12">
    <source>
        <dbReference type="SAM" id="Phobius"/>
    </source>
</evidence>
<feature type="transmembrane region" description="Helical" evidence="12">
    <location>
        <begin position="311"/>
        <end position="333"/>
    </location>
</feature>
<dbReference type="Pfam" id="PF01061">
    <property type="entry name" value="ABC2_membrane"/>
    <property type="match status" value="1"/>
</dbReference>